<dbReference type="Pfam" id="PF13482">
    <property type="entry name" value="RNase_H_2"/>
    <property type="match status" value="1"/>
</dbReference>
<organism evidence="2 3">
    <name type="scientific">Hathewaya limosa</name>
    <name type="common">Clostridium limosum</name>
    <dbReference type="NCBI Taxonomy" id="1536"/>
    <lineage>
        <taxon>Bacteria</taxon>
        <taxon>Bacillati</taxon>
        <taxon>Bacillota</taxon>
        <taxon>Clostridia</taxon>
        <taxon>Eubacteriales</taxon>
        <taxon>Clostridiaceae</taxon>
        <taxon>Hathewaya</taxon>
    </lineage>
</organism>
<name>A0ABU0JT33_HATLI</name>
<evidence type="ECO:0000259" key="1">
    <source>
        <dbReference type="Pfam" id="PF13482"/>
    </source>
</evidence>
<dbReference type="InterPro" id="IPR012337">
    <property type="entry name" value="RNaseH-like_sf"/>
</dbReference>
<dbReference type="InterPro" id="IPR036397">
    <property type="entry name" value="RNaseH_sf"/>
</dbReference>
<dbReference type="InterPro" id="IPR038720">
    <property type="entry name" value="YprB_RNase_H-like_dom"/>
</dbReference>
<evidence type="ECO:0000313" key="3">
    <source>
        <dbReference type="Proteomes" id="UP001224418"/>
    </source>
</evidence>
<sequence length="215" mass="25671">MIIINKTIKVGEIEKNNVLKIENQWDAYKNSVFLDLEHYVYKKPKCIGVFGVCFYDEEQDSLIFTQFMIESKKDEDKILYKAYKYLKYCKMDLKKTNMVTFSGNNDYTVIDYLFEQRKIPMKVKTYFNEIDLQKCYEKVKKESIGLKNLEKLFGIEREGEVISGMNLAKTINKITKDEDYIHNMPIAKLQNILLYNEQDVVNLFKIYTNWNKYIK</sequence>
<dbReference type="Gene3D" id="3.30.420.10">
    <property type="entry name" value="Ribonuclease H-like superfamily/Ribonuclease H"/>
    <property type="match status" value="1"/>
</dbReference>
<accession>A0ABU0JT33</accession>
<evidence type="ECO:0000313" key="2">
    <source>
        <dbReference type="EMBL" id="MDQ0479396.1"/>
    </source>
</evidence>
<proteinExistence type="predicted"/>
<keyword evidence="3" id="KW-1185">Reference proteome</keyword>
<dbReference type="EMBL" id="JAUSWN010000007">
    <property type="protein sequence ID" value="MDQ0479396.1"/>
    <property type="molecule type" value="Genomic_DNA"/>
</dbReference>
<gene>
    <name evidence="2" type="ORF">QOZ93_001137</name>
</gene>
<reference evidence="2 3" key="1">
    <citation type="submission" date="2023-07" db="EMBL/GenBank/DDBJ databases">
        <title>Genomic Encyclopedia of Type Strains, Phase IV (KMG-IV): sequencing the most valuable type-strain genomes for metagenomic binning, comparative biology and taxonomic classification.</title>
        <authorList>
            <person name="Goeker M."/>
        </authorList>
    </citation>
    <scope>NUCLEOTIDE SEQUENCE [LARGE SCALE GENOMIC DNA]</scope>
    <source>
        <strain evidence="2 3">DSM 1400</strain>
    </source>
</reference>
<protein>
    <submittedName>
        <fullName evidence="2">Uncharacterized protein YprB with RNaseH-like and TPR domain</fullName>
    </submittedName>
</protein>
<comment type="caution">
    <text evidence="2">The sequence shown here is derived from an EMBL/GenBank/DDBJ whole genome shotgun (WGS) entry which is preliminary data.</text>
</comment>
<dbReference type="SUPFAM" id="SSF53098">
    <property type="entry name" value="Ribonuclease H-like"/>
    <property type="match status" value="1"/>
</dbReference>
<dbReference type="Proteomes" id="UP001224418">
    <property type="component" value="Unassembled WGS sequence"/>
</dbReference>
<feature type="domain" description="YprB ribonuclease H-like" evidence="1">
    <location>
        <begin position="32"/>
        <end position="210"/>
    </location>
</feature>
<dbReference type="RefSeq" id="WP_307355459.1">
    <property type="nucleotide sequence ID" value="NZ_BAAACJ010000032.1"/>
</dbReference>